<sequence length="48" mass="5461">MAIGDSPFQRGDVVWHKAPFKDDKKRLFVVVSDSSRPFQMDDQSHASP</sequence>
<name>A0ABD5WNJ5_9EURY</name>
<accession>A0ABD5WNJ5</accession>
<protein>
    <submittedName>
        <fullName evidence="1">Uncharacterized protein</fullName>
    </submittedName>
</protein>
<keyword evidence="2" id="KW-1185">Reference proteome</keyword>
<comment type="caution">
    <text evidence="1">The sequence shown here is derived from an EMBL/GenBank/DDBJ whole genome shotgun (WGS) entry which is preliminary data.</text>
</comment>
<dbReference type="Proteomes" id="UP001596407">
    <property type="component" value="Unassembled WGS sequence"/>
</dbReference>
<dbReference type="RefSeq" id="WP_276279995.1">
    <property type="nucleotide sequence ID" value="NZ_CP119809.1"/>
</dbReference>
<dbReference type="EMBL" id="JBHSZH010000005">
    <property type="protein sequence ID" value="MFC7082036.1"/>
    <property type="molecule type" value="Genomic_DNA"/>
</dbReference>
<dbReference type="AlphaFoldDB" id="A0ABD5WNJ5"/>
<evidence type="ECO:0000313" key="2">
    <source>
        <dbReference type="Proteomes" id="UP001596407"/>
    </source>
</evidence>
<evidence type="ECO:0000313" key="1">
    <source>
        <dbReference type="EMBL" id="MFC7082036.1"/>
    </source>
</evidence>
<proteinExistence type="predicted"/>
<dbReference type="GeneID" id="79304598"/>
<gene>
    <name evidence="1" type="ORF">ACFQJ6_20030</name>
</gene>
<organism evidence="1 2">
    <name type="scientific">Halorussus caseinilyticus</name>
    <dbReference type="NCBI Taxonomy" id="3034025"/>
    <lineage>
        <taxon>Archaea</taxon>
        <taxon>Methanobacteriati</taxon>
        <taxon>Methanobacteriota</taxon>
        <taxon>Stenosarchaea group</taxon>
        <taxon>Halobacteria</taxon>
        <taxon>Halobacteriales</taxon>
        <taxon>Haladaptataceae</taxon>
        <taxon>Halorussus</taxon>
    </lineage>
</organism>
<reference evidence="1 2" key="1">
    <citation type="journal article" date="2019" name="Int. J. Syst. Evol. Microbiol.">
        <title>The Global Catalogue of Microorganisms (GCM) 10K type strain sequencing project: providing services to taxonomists for standard genome sequencing and annotation.</title>
        <authorList>
            <consortium name="The Broad Institute Genomics Platform"/>
            <consortium name="The Broad Institute Genome Sequencing Center for Infectious Disease"/>
            <person name="Wu L."/>
            <person name="Ma J."/>
        </authorList>
    </citation>
    <scope>NUCLEOTIDE SEQUENCE [LARGE SCALE GENOMIC DNA]</scope>
    <source>
        <strain evidence="1 2">DT72</strain>
    </source>
</reference>